<name>A0A409YCR0_9AGAR</name>
<dbReference type="Gene3D" id="1.20.1420.30">
    <property type="entry name" value="NCX, central ion-binding region"/>
    <property type="match status" value="2"/>
</dbReference>
<dbReference type="GO" id="GO:0015369">
    <property type="term" value="F:calcium:proton antiporter activity"/>
    <property type="evidence" value="ECO:0007669"/>
    <property type="project" value="TreeGrafter"/>
</dbReference>
<keyword evidence="4 9" id="KW-0812">Transmembrane</keyword>
<evidence type="ECO:0000256" key="9">
    <source>
        <dbReference type="SAM" id="Phobius"/>
    </source>
</evidence>
<dbReference type="Pfam" id="PF01699">
    <property type="entry name" value="Na_Ca_ex"/>
    <property type="match status" value="2"/>
</dbReference>
<comment type="similarity">
    <text evidence="2">Belongs to the Ca(2+):cation antiporter (CaCA) (TC 2.A.19) family.</text>
</comment>
<feature type="transmembrane region" description="Helical" evidence="9">
    <location>
        <begin position="427"/>
        <end position="447"/>
    </location>
</feature>
<feature type="transmembrane region" description="Helical" evidence="9">
    <location>
        <begin position="101"/>
        <end position="122"/>
    </location>
</feature>
<dbReference type="PANTHER" id="PTHR31503">
    <property type="entry name" value="VACUOLAR CALCIUM ION TRANSPORTER"/>
    <property type="match status" value="1"/>
</dbReference>
<feature type="transmembrane region" description="Helical" evidence="9">
    <location>
        <begin position="299"/>
        <end position="323"/>
    </location>
</feature>
<feature type="transmembrane region" description="Helical" evidence="9">
    <location>
        <begin position="368"/>
        <end position="392"/>
    </location>
</feature>
<evidence type="ECO:0000256" key="8">
    <source>
        <dbReference type="SAM" id="MobiDB-lite"/>
    </source>
</evidence>
<feature type="transmembrane region" description="Helical" evidence="9">
    <location>
        <begin position="335"/>
        <end position="356"/>
    </location>
</feature>
<feature type="domain" description="Sodium/calcium exchanger membrane region" evidence="11">
    <location>
        <begin position="305"/>
        <end position="445"/>
    </location>
</feature>
<organism evidence="12 13">
    <name type="scientific">Panaeolus cyanescens</name>
    <dbReference type="NCBI Taxonomy" id="181874"/>
    <lineage>
        <taxon>Eukaryota</taxon>
        <taxon>Fungi</taxon>
        <taxon>Dikarya</taxon>
        <taxon>Basidiomycota</taxon>
        <taxon>Agaricomycotina</taxon>
        <taxon>Agaricomycetes</taxon>
        <taxon>Agaricomycetidae</taxon>
        <taxon>Agaricales</taxon>
        <taxon>Agaricineae</taxon>
        <taxon>Galeropsidaceae</taxon>
        <taxon>Panaeolus</taxon>
    </lineage>
</organism>
<evidence type="ECO:0000256" key="3">
    <source>
        <dbReference type="ARBA" id="ARBA00022448"/>
    </source>
</evidence>
<evidence type="ECO:0000256" key="4">
    <source>
        <dbReference type="ARBA" id="ARBA00022692"/>
    </source>
</evidence>
<feature type="transmembrane region" description="Helical" evidence="9">
    <location>
        <begin position="134"/>
        <end position="155"/>
    </location>
</feature>
<dbReference type="EMBL" id="NHTK01001292">
    <property type="protein sequence ID" value="PPR00789.1"/>
    <property type="molecule type" value="Genomic_DNA"/>
</dbReference>
<dbReference type="GO" id="GO:0012505">
    <property type="term" value="C:endomembrane system"/>
    <property type="evidence" value="ECO:0007669"/>
    <property type="project" value="UniProtKB-SubCell"/>
</dbReference>
<dbReference type="GO" id="GO:0006874">
    <property type="term" value="P:intracellular calcium ion homeostasis"/>
    <property type="evidence" value="ECO:0007669"/>
    <property type="project" value="TreeGrafter"/>
</dbReference>
<evidence type="ECO:0000256" key="6">
    <source>
        <dbReference type="ARBA" id="ARBA00023065"/>
    </source>
</evidence>
<gene>
    <name evidence="12" type="ORF">CVT24_000754</name>
</gene>
<dbReference type="Proteomes" id="UP000284842">
    <property type="component" value="Unassembled WGS sequence"/>
</dbReference>
<keyword evidence="7 9" id="KW-0472">Membrane</keyword>
<accession>A0A409YCR0</accession>
<reference evidence="12 13" key="1">
    <citation type="journal article" date="2018" name="Evol. Lett.">
        <title>Horizontal gene cluster transfer increased hallucinogenic mushroom diversity.</title>
        <authorList>
            <person name="Reynolds H.T."/>
            <person name="Vijayakumar V."/>
            <person name="Gluck-Thaler E."/>
            <person name="Korotkin H.B."/>
            <person name="Matheny P.B."/>
            <person name="Slot J.C."/>
        </authorList>
    </citation>
    <scope>NUCLEOTIDE SEQUENCE [LARGE SCALE GENOMIC DNA]</scope>
    <source>
        <strain evidence="12 13">2629</strain>
    </source>
</reference>
<evidence type="ECO:0000313" key="12">
    <source>
        <dbReference type="EMBL" id="PPR00789.1"/>
    </source>
</evidence>
<dbReference type="PANTHER" id="PTHR31503:SF20">
    <property type="entry name" value="CA(2+)_H(+) EXCHANGER, PUTATIVE (EUROFUNG)-RELATED"/>
    <property type="match status" value="1"/>
</dbReference>
<evidence type="ECO:0000256" key="7">
    <source>
        <dbReference type="ARBA" id="ARBA00023136"/>
    </source>
</evidence>
<comment type="subcellular location">
    <subcellularLocation>
        <location evidence="1">Endomembrane system</location>
        <topology evidence="1">Multi-pass membrane protein</topology>
    </subcellularLocation>
</comment>
<feature type="transmembrane region" description="Helical" evidence="9">
    <location>
        <begin position="73"/>
        <end position="89"/>
    </location>
</feature>
<protein>
    <recommendedName>
        <fullName evidence="11">Sodium/calcium exchanger membrane region domain-containing protein</fullName>
    </recommendedName>
</protein>
<feature type="signal peptide" evidence="10">
    <location>
        <begin position="1"/>
        <end position="24"/>
    </location>
</feature>
<keyword evidence="3" id="KW-0813">Transport</keyword>
<dbReference type="InterPro" id="IPR044880">
    <property type="entry name" value="NCX_ion-bd_dom_sf"/>
</dbReference>
<dbReference type="STRING" id="181874.A0A409YCR0"/>
<keyword evidence="13" id="KW-1185">Reference proteome</keyword>
<feature type="transmembrane region" description="Helical" evidence="9">
    <location>
        <begin position="404"/>
        <end position="421"/>
    </location>
</feature>
<proteinExistence type="inferred from homology"/>
<evidence type="ECO:0000256" key="1">
    <source>
        <dbReference type="ARBA" id="ARBA00004127"/>
    </source>
</evidence>
<keyword evidence="5 9" id="KW-1133">Transmembrane helix</keyword>
<dbReference type="OrthoDB" id="1699231at2759"/>
<keyword evidence="10" id="KW-0732">Signal</keyword>
<comment type="caution">
    <text evidence="12">The sequence shown here is derived from an EMBL/GenBank/DDBJ whole genome shotgun (WGS) entry which is preliminary data.</text>
</comment>
<evidence type="ECO:0000313" key="13">
    <source>
        <dbReference type="Proteomes" id="UP000284842"/>
    </source>
</evidence>
<feature type="compositionally biased region" description="Low complexity" evidence="8">
    <location>
        <begin position="226"/>
        <end position="240"/>
    </location>
</feature>
<dbReference type="InParanoid" id="A0A409YCR0"/>
<sequence>MSPKNTHGLPFALCIVSLIPLVRLHELSTRQLILRIGGSRTGLLNASMSNFVEIVVAISALRKSVIGSMLSKLLLVMGLCFFAGGVRFSEQGFDSTATQIHSSLLSLSVGAVLLPAAYHFALSSESLEMQQRGILRMSHGVSVVLLLIYIAYLVFQLWSHSHLYDDQRNNKKSNRLTTVIKERNTHRKERARLAASLLHSDSQDDGGKITNPNSISWDPPRRPFASSPLSSSTDLSQSCSDIPTSQLPPSMTRNSIYRDYTQSCSTASVAFSQDGYPSDDQAPLRRDRVNLAPVRKPELSWFLTLLLLVMVTGTIAIVVDWLVESMDEISTTISKEWIGLIVLPTISAVAECITAVRVSVKDELTLSVSVAVGSTIQTALFVIPFCVILGWVTDKPLSLLMDPFQSMVLYIAVHTMGYVVADGKSNWLEGLILICLYFIIAVSFWFYPGKLTSCPSAHIFTIVALK</sequence>
<feature type="compositionally biased region" description="Polar residues" evidence="8">
    <location>
        <begin position="241"/>
        <end position="251"/>
    </location>
</feature>
<feature type="domain" description="Sodium/calcium exchanger membrane region" evidence="11">
    <location>
        <begin position="13"/>
        <end position="158"/>
    </location>
</feature>
<feature type="chain" id="PRO_5019557429" description="Sodium/calcium exchanger membrane region domain-containing protein" evidence="10">
    <location>
        <begin position="25"/>
        <end position="466"/>
    </location>
</feature>
<dbReference type="GO" id="GO:0000329">
    <property type="term" value="C:fungal-type vacuole membrane"/>
    <property type="evidence" value="ECO:0007669"/>
    <property type="project" value="TreeGrafter"/>
</dbReference>
<dbReference type="InterPro" id="IPR004837">
    <property type="entry name" value="NaCa_Exmemb"/>
</dbReference>
<keyword evidence="6" id="KW-0406">Ion transport</keyword>
<feature type="region of interest" description="Disordered" evidence="8">
    <location>
        <begin position="200"/>
        <end position="251"/>
    </location>
</feature>
<evidence type="ECO:0000256" key="10">
    <source>
        <dbReference type="SAM" id="SignalP"/>
    </source>
</evidence>
<dbReference type="InterPro" id="IPR004713">
    <property type="entry name" value="CaH_exchang"/>
</dbReference>
<evidence type="ECO:0000259" key="11">
    <source>
        <dbReference type="Pfam" id="PF01699"/>
    </source>
</evidence>
<dbReference type="AlphaFoldDB" id="A0A409YCR0"/>
<evidence type="ECO:0000256" key="2">
    <source>
        <dbReference type="ARBA" id="ARBA00008170"/>
    </source>
</evidence>
<evidence type="ECO:0000256" key="5">
    <source>
        <dbReference type="ARBA" id="ARBA00022989"/>
    </source>
</evidence>